<proteinExistence type="inferred from homology"/>
<evidence type="ECO:0000256" key="1">
    <source>
        <dbReference type="ARBA" id="ARBA00005417"/>
    </source>
</evidence>
<dbReference type="InterPro" id="IPR017911">
    <property type="entry name" value="MacB-like_ATP-bd"/>
</dbReference>
<keyword evidence="3" id="KW-0547">Nucleotide-binding</keyword>
<dbReference type="InterPro" id="IPR003439">
    <property type="entry name" value="ABC_transporter-like_ATP-bd"/>
</dbReference>
<dbReference type="GO" id="GO:0098796">
    <property type="term" value="C:membrane protein complex"/>
    <property type="evidence" value="ECO:0007669"/>
    <property type="project" value="UniProtKB-ARBA"/>
</dbReference>
<dbReference type="AlphaFoldDB" id="A0A6A7KCB8"/>
<dbReference type="Pfam" id="PF00005">
    <property type="entry name" value="ABC_tran"/>
    <property type="match status" value="1"/>
</dbReference>
<gene>
    <name evidence="6" type="ORF">GC105_15430</name>
</gene>
<comment type="similarity">
    <text evidence="1">Belongs to the ABC transporter superfamily.</text>
</comment>
<dbReference type="GO" id="GO:0016887">
    <property type="term" value="F:ATP hydrolysis activity"/>
    <property type="evidence" value="ECO:0007669"/>
    <property type="project" value="InterPro"/>
</dbReference>
<dbReference type="CDD" id="cd03255">
    <property type="entry name" value="ABC_MJ0796_LolCDE_FtsE"/>
    <property type="match status" value="1"/>
</dbReference>
<accession>A0A6A7KCB8</accession>
<dbReference type="PROSITE" id="PS00211">
    <property type="entry name" value="ABC_TRANSPORTER_1"/>
    <property type="match status" value="1"/>
</dbReference>
<dbReference type="FunFam" id="3.40.50.300:FF:000032">
    <property type="entry name" value="Export ABC transporter ATP-binding protein"/>
    <property type="match status" value="1"/>
</dbReference>
<evidence type="ECO:0000256" key="2">
    <source>
        <dbReference type="ARBA" id="ARBA00022448"/>
    </source>
</evidence>
<comment type="caution">
    <text evidence="6">The sequence shown here is derived from an EMBL/GenBank/DDBJ whole genome shotgun (WGS) entry which is preliminary data.</text>
</comment>
<dbReference type="Gene3D" id="3.40.50.300">
    <property type="entry name" value="P-loop containing nucleotide triphosphate hydrolases"/>
    <property type="match status" value="1"/>
</dbReference>
<dbReference type="GO" id="GO:0022857">
    <property type="term" value="F:transmembrane transporter activity"/>
    <property type="evidence" value="ECO:0007669"/>
    <property type="project" value="UniProtKB-ARBA"/>
</dbReference>
<dbReference type="RefSeq" id="WP_152806625.1">
    <property type="nucleotide sequence ID" value="NZ_WHNX01000044.1"/>
</dbReference>
<dbReference type="PANTHER" id="PTHR42798:SF7">
    <property type="entry name" value="ALPHA-D-RIBOSE 1-METHYLPHOSPHONATE 5-TRIPHOSPHATE SYNTHASE SUBUNIT PHNL"/>
    <property type="match status" value="1"/>
</dbReference>
<keyword evidence="2" id="KW-0813">Transport</keyword>
<keyword evidence="4 6" id="KW-0067">ATP-binding</keyword>
<dbReference type="GO" id="GO:0005524">
    <property type="term" value="F:ATP binding"/>
    <property type="evidence" value="ECO:0007669"/>
    <property type="project" value="UniProtKB-KW"/>
</dbReference>
<reference evidence="6 7" key="1">
    <citation type="submission" date="2019-10" db="EMBL/GenBank/DDBJ databases">
        <title>Alkalibaculum tamaniensis sp.nov., a new alkaliphilic acetogen, isolated on methoxylated aromatics from a mud volcano.</title>
        <authorList>
            <person name="Khomyakova M.A."/>
            <person name="Merkel A.Y."/>
            <person name="Bonch-Osmolovskaya E.A."/>
            <person name="Slobodkin A.I."/>
        </authorList>
    </citation>
    <scope>NUCLEOTIDE SEQUENCE [LARGE SCALE GENOMIC DNA]</scope>
    <source>
        <strain evidence="6 7">M08DMB</strain>
    </source>
</reference>
<dbReference type="InterPro" id="IPR003593">
    <property type="entry name" value="AAA+_ATPase"/>
</dbReference>
<evidence type="ECO:0000313" key="7">
    <source>
        <dbReference type="Proteomes" id="UP000440004"/>
    </source>
</evidence>
<protein>
    <submittedName>
        <fullName evidence="6">ATP-binding cassette domain-containing protein</fullName>
    </submittedName>
</protein>
<dbReference type="PANTHER" id="PTHR42798">
    <property type="entry name" value="LIPOPROTEIN-RELEASING SYSTEM ATP-BINDING PROTEIN LOLD"/>
    <property type="match status" value="1"/>
</dbReference>
<dbReference type="InterPro" id="IPR017871">
    <property type="entry name" value="ABC_transporter-like_CS"/>
</dbReference>
<evidence type="ECO:0000313" key="6">
    <source>
        <dbReference type="EMBL" id="MPW27168.1"/>
    </source>
</evidence>
<evidence type="ECO:0000256" key="3">
    <source>
        <dbReference type="ARBA" id="ARBA00022741"/>
    </source>
</evidence>
<dbReference type="SUPFAM" id="SSF52540">
    <property type="entry name" value="P-loop containing nucleoside triphosphate hydrolases"/>
    <property type="match status" value="1"/>
</dbReference>
<keyword evidence="7" id="KW-1185">Reference proteome</keyword>
<dbReference type="EMBL" id="WHNX01000044">
    <property type="protein sequence ID" value="MPW27168.1"/>
    <property type="molecule type" value="Genomic_DNA"/>
</dbReference>
<dbReference type="InterPro" id="IPR027417">
    <property type="entry name" value="P-loop_NTPase"/>
</dbReference>
<dbReference type="SMART" id="SM00382">
    <property type="entry name" value="AAA"/>
    <property type="match status" value="1"/>
</dbReference>
<dbReference type="PROSITE" id="PS50893">
    <property type="entry name" value="ABC_TRANSPORTER_2"/>
    <property type="match status" value="1"/>
</dbReference>
<feature type="domain" description="ABC transporter" evidence="5">
    <location>
        <begin position="4"/>
        <end position="244"/>
    </location>
</feature>
<sequence>MPLLDVKNVKKVYTTRFGGNHVQALSNVSFSVEQGEYVAIMGESGSGKTTLLNILASLDKPTSGELLLNEKNIASIKEGEISAFRRDNLGFVFQDFNLLDTFSIEDNIFLPLVLSGKSYGEMKKLIEPIARKLGIEEILKKFPYEVSGGQKQRAAIARALITSPQLILADEPTGALDSKATDDLLKLFSKINGGGQTILMVTHSTRAASHAGRVLFIKDGEVFHQIYKGSMSNEEMYKKISDTLTIITTGGAKLE</sequence>
<dbReference type="Proteomes" id="UP000440004">
    <property type="component" value="Unassembled WGS sequence"/>
</dbReference>
<organism evidence="6 7">
    <name type="scientific">Alkalibaculum sporogenes</name>
    <dbReference type="NCBI Taxonomy" id="2655001"/>
    <lineage>
        <taxon>Bacteria</taxon>
        <taxon>Bacillati</taxon>
        <taxon>Bacillota</taxon>
        <taxon>Clostridia</taxon>
        <taxon>Eubacteriales</taxon>
        <taxon>Eubacteriaceae</taxon>
        <taxon>Alkalibaculum</taxon>
    </lineage>
</organism>
<name>A0A6A7KCB8_9FIRM</name>
<evidence type="ECO:0000256" key="4">
    <source>
        <dbReference type="ARBA" id="ARBA00022840"/>
    </source>
</evidence>
<evidence type="ECO:0000259" key="5">
    <source>
        <dbReference type="PROSITE" id="PS50893"/>
    </source>
</evidence>